<gene>
    <name evidence="1" type="ORF">KI387_030077</name>
</gene>
<feature type="non-terminal residue" evidence="1">
    <location>
        <position position="1"/>
    </location>
</feature>
<sequence>TTYKRLNKATPFQLVFGTEVVLPVEFMLPSLRITHVGGLDDEQALEERIDELVKLEE</sequence>
<evidence type="ECO:0000313" key="1">
    <source>
        <dbReference type="EMBL" id="KAH9298395.1"/>
    </source>
</evidence>
<proteinExistence type="predicted"/>
<comment type="caution">
    <text evidence="1">The sequence shown here is derived from an EMBL/GenBank/DDBJ whole genome shotgun (WGS) entry which is preliminary data.</text>
</comment>
<evidence type="ECO:0000313" key="2">
    <source>
        <dbReference type="Proteomes" id="UP000824469"/>
    </source>
</evidence>
<dbReference type="AlphaFoldDB" id="A0AA38CE72"/>
<reference evidence="1 2" key="1">
    <citation type="journal article" date="2021" name="Nat. Plants">
        <title>The Taxus genome provides insights into paclitaxel biosynthesis.</title>
        <authorList>
            <person name="Xiong X."/>
            <person name="Gou J."/>
            <person name="Liao Q."/>
            <person name="Li Y."/>
            <person name="Zhou Q."/>
            <person name="Bi G."/>
            <person name="Li C."/>
            <person name="Du R."/>
            <person name="Wang X."/>
            <person name="Sun T."/>
            <person name="Guo L."/>
            <person name="Liang H."/>
            <person name="Lu P."/>
            <person name="Wu Y."/>
            <person name="Zhang Z."/>
            <person name="Ro D.K."/>
            <person name="Shang Y."/>
            <person name="Huang S."/>
            <person name="Yan J."/>
        </authorList>
    </citation>
    <scope>NUCLEOTIDE SEQUENCE [LARGE SCALE GENOMIC DNA]</scope>
    <source>
        <strain evidence="1">Ta-2019</strain>
    </source>
</reference>
<protein>
    <submittedName>
        <fullName evidence="1">Uncharacterized protein</fullName>
    </submittedName>
</protein>
<name>A0AA38CE72_TAXCH</name>
<feature type="non-terminal residue" evidence="1">
    <location>
        <position position="57"/>
    </location>
</feature>
<keyword evidence="2" id="KW-1185">Reference proteome</keyword>
<dbReference type="Proteomes" id="UP000824469">
    <property type="component" value="Unassembled WGS sequence"/>
</dbReference>
<accession>A0AA38CE72</accession>
<organism evidence="1 2">
    <name type="scientific">Taxus chinensis</name>
    <name type="common">Chinese yew</name>
    <name type="synonym">Taxus wallichiana var. chinensis</name>
    <dbReference type="NCBI Taxonomy" id="29808"/>
    <lineage>
        <taxon>Eukaryota</taxon>
        <taxon>Viridiplantae</taxon>
        <taxon>Streptophyta</taxon>
        <taxon>Embryophyta</taxon>
        <taxon>Tracheophyta</taxon>
        <taxon>Spermatophyta</taxon>
        <taxon>Pinopsida</taxon>
        <taxon>Pinidae</taxon>
        <taxon>Conifers II</taxon>
        <taxon>Cupressales</taxon>
        <taxon>Taxaceae</taxon>
        <taxon>Taxus</taxon>
    </lineage>
</organism>
<dbReference type="EMBL" id="JAHRHJ020000010">
    <property type="protein sequence ID" value="KAH9298395.1"/>
    <property type="molecule type" value="Genomic_DNA"/>
</dbReference>